<feature type="compositionally biased region" description="Low complexity" evidence="1">
    <location>
        <begin position="11"/>
        <end position="37"/>
    </location>
</feature>
<dbReference type="AlphaFoldDB" id="A0A398AKD0"/>
<protein>
    <recommendedName>
        <fullName evidence="2">CCHC-type domain-containing protein</fullName>
    </recommendedName>
</protein>
<dbReference type="InterPro" id="IPR040256">
    <property type="entry name" value="At4g02000-like"/>
</dbReference>
<feature type="region of interest" description="Disordered" evidence="1">
    <location>
        <begin position="1"/>
        <end position="54"/>
    </location>
</feature>
<feature type="compositionally biased region" description="Basic residues" evidence="1">
    <location>
        <begin position="1"/>
        <end position="10"/>
    </location>
</feature>
<name>A0A398AKD0_BRACM</name>
<dbReference type="PANTHER" id="PTHR31286:SF55">
    <property type="entry name" value="DUF4283 DOMAIN-CONTAINING PROTEIN"/>
    <property type="match status" value="1"/>
</dbReference>
<feature type="compositionally biased region" description="Basic and acidic residues" evidence="1">
    <location>
        <begin position="513"/>
        <end position="522"/>
    </location>
</feature>
<dbReference type="GO" id="GO:0003676">
    <property type="term" value="F:nucleic acid binding"/>
    <property type="evidence" value="ECO:0007669"/>
    <property type="project" value="InterPro"/>
</dbReference>
<feature type="compositionally biased region" description="Basic and acidic residues" evidence="1">
    <location>
        <begin position="569"/>
        <end position="580"/>
    </location>
</feature>
<dbReference type="SMART" id="SM00343">
    <property type="entry name" value="ZnF_C2HC"/>
    <property type="match status" value="2"/>
</dbReference>
<dbReference type="InterPro" id="IPR001878">
    <property type="entry name" value="Znf_CCHC"/>
</dbReference>
<feature type="region of interest" description="Disordered" evidence="1">
    <location>
        <begin position="511"/>
        <end position="599"/>
    </location>
</feature>
<dbReference type="GO" id="GO:0008270">
    <property type="term" value="F:zinc ion binding"/>
    <property type="evidence" value="ECO:0007669"/>
    <property type="project" value="InterPro"/>
</dbReference>
<dbReference type="Proteomes" id="UP000264353">
    <property type="component" value="Chromosome A1"/>
</dbReference>
<feature type="compositionally biased region" description="Basic residues" evidence="1">
    <location>
        <begin position="581"/>
        <end position="599"/>
    </location>
</feature>
<feature type="region of interest" description="Disordered" evidence="1">
    <location>
        <begin position="176"/>
        <end position="198"/>
    </location>
</feature>
<reference evidence="3 4" key="1">
    <citation type="submission" date="2018-06" db="EMBL/GenBank/DDBJ databases">
        <title>WGS assembly of Brassica rapa FPsc.</title>
        <authorList>
            <person name="Bowman J."/>
            <person name="Kohchi T."/>
            <person name="Yamato K."/>
            <person name="Jenkins J."/>
            <person name="Shu S."/>
            <person name="Ishizaki K."/>
            <person name="Yamaoka S."/>
            <person name="Nishihama R."/>
            <person name="Nakamura Y."/>
            <person name="Berger F."/>
            <person name="Adam C."/>
            <person name="Aki S."/>
            <person name="Althoff F."/>
            <person name="Araki T."/>
            <person name="Arteaga-Vazquez M."/>
            <person name="Balasubrmanian S."/>
            <person name="Bauer D."/>
            <person name="Boehm C."/>
            <person name="Briginshaw L."/>
            <person name="Caballero-Perez J."/>
            <person name="Catarino B."/>
            <person name="Chen F."/>
            <person name="Chiyoda S."/>
            <person name="Chovatia M."/>
            <person name="Davies K."/>
            <person name="Delmans M."/>
            <person name="Demura T."/>
            <person name="Dierschke T."/>
            <person name="Dolan L."/>
            <person name="Dorantes-Acosta A."/>
            <person name="Eklund D."/>
            <person name="Florent S."/>
            <person name="Flores-Sandoval E."/>
            <person name="Fujiyama A."/>
            <person name="Fukuzawa H."/>
            <person name="Galik B."/>
            <person name="Grimanelli D."/>
            <person name="Grimwood J."/>
            <person name="Grossniklaus U."/>
            <person name="Hamada T."/>
            <person name="Haseloff J."/>
            <person name="Hetherington A."/>
            <person name="Higo A."/>
            <person name="Hirakawa Y."/>
            <person name="Hundley H."/>
            <person name="Ikeda Y."/>
            <person name="Inoue K."/>
            <person name="Inoue S."/>
            <person name="Ishida S."/>
            <person name="Jia Q."/>
            <person name="Kakita M."/>
            <person name="Kanazawa T."/>
            <person name="Kawai Y."/>
            <person name="Kawashima T."/>
            <person name="Kennedy M."/>
            <person name="Kinose K."/>
            <person name="Kinoshita T."/>
            <person name="Kohara Y."/>
            <person name="Koide E."/>
            <person name="Komatsu K."/>
            <person name="Kopischke S."/>
            <person name="Kubo M."/>
            <person name="Kyozuka J."/>
            <person name="Lagercrantz U."/>
            <person name="Lin S."/>
            <person name="Lindquist E."/>
            <person name="Lipzen A."/>
            <person name="Lu C."/>
            <person name="Luna E."/>
            <person name="Martienssen R."/>
            <person name="Minamino N."/>
            <person name="Mizutani M."/>
            <person name="Mizutani M."/>
            <person name="Mochizuki N."/>
            <person name="Monte I."/>
            <person name="Mosher R."/>
            <person name="Nagasaki H."/>
            <person name="Nakagami H."/>
            <person name="Naramoto S."/>
            <person name="Nishitani K."/>
            <person name="Ohtani M."/>
            <person name="Okamoto T."/>
            <person name="Okumura M."/>
            <person name="Phillips J."/>
            <person name="Pollak B."/>
            <person name="Reinders A."/>
            <person name="Roevekamp M."/>
            <person name="Sano R."/>
            <person name="Sawa S."/>
            <person name="Schmid M."/>
            <person name="Shirakawa M."/>
            <person name="Solano R."/>
            <person name="Spunde A."/>
            <person name="Suetsugu N."/>
            <person name="Sugano S."/>
            <person name="Sugiyama A."/>
            <person name="Sun R."/>
            <person name="Suzuki Y."/>
            <person name="Takenaka M."/>
            <person name="Takezawa D."/>
            <person name="Tomogane H."/>
            <person name="Tsuzuki M."/>
            <person name="Ueda T."/>
            <person name="Umeda M."/>
            <person name="Ward J."/>
            <person name="Watanabe Y."/>
            <person name="Yazaki K."/>
            <person name="Yokoyama R."/>
            <person name="Yoshitake Y."/>
            <person name="Yotsui I."/>
            <person name="Zachgo S."/>
            <person name="Schmutz J."/>
        </authorList>
    </citation>
    <scope>NUCLEOTIDE SEQUENCE [LARGE SCALE GENOMIC DNA]</scope>
    <source>
        <strain evidence="4">cv. B-3</strain>
    </source>
</reference>
<dbReference type="PANTHER" id="PTHR31286">
    <property type="entry name" value="GLYCINE-RICH CELL WALL STRUCTURAL PROTEIN 1.8-LIKE"/>
    <property type="match status" value="1"/>
</dbReference>
<proteinExistence type="predicted"/>
<feature type="region of interest" description="Disordered" evidence="1">
    <location>
        <begin position="204"/>
        <end position="223"/>
    </location>
</feature>
<dbReference type="InterPro" id="IPR025558">
    <property type="entry name" value="DUF4283"/>
</dbReference>
<feature type="domain" description="CCHC-type" evidence="2">
    <location>
        <begin position="444"/>
        <end position="460"/>
    </location>
</feature>
<evidence type="ECO:0000313" key="3">
    <source>
        <dbReference type="EMBL" id="RID78095.1"/>
    </source>
</evidence>
<dbReference type="Pfam" id="PF14111">
    <property type="entry name" value="DUF4283"/>
    <property type="match status" value="1"/>
</dbReference>
<feature type="compositionally biased region" description="Acidic residues" evidence="1">
    <location>
        <begin position="555"/>
        <end position="568"/>
    </location>
</feature>
<feature type="region of interest" description="Disordered" evidence="1">
    <location>
        <begin position="455"/>
        <end position="476"/>
    </location>
</feature>
<evidence type="ECO:0000313" key="4">
    <source>
        <dbReference type="Proteomes" id="UP000264353"/>
    </source>
</evidence>
<dbReference type="Gene3D" id="4.10.60.10">
    <property type="entry name" value="Zinc finger, CCHC-type"/>
    <property type="match status" value="1"/>
</dbReference>
<feature type="domain" description="CCHC-type" evidence="2">
    <location>
        <begin position="424"/>
        <end position="440"/>
    </location>
</feature>
<feature type="compositionally biased region" description="Polar residues" evidence="1">
    <location>
        <begin position="204"/>
        <end position="221"/>
    </location>
</feature>
<evidence type="ECO:0000256" key="1">
    <source>
        <dbReference type="SAM" id="MobiDB-lite"/>
    </source>
</evidence>
<dbReference type="EMBL" id="CM010628">
    <property type="protein sequence ID" value="RID78095.1"/>
    <property type="molecule type" value="Genomic_DNA"/>
</dbReference>
<accession>A0A398AKD0</accession>
<dbReference type="SUPFAM" id="SSF57756">
    <property type="entry name" value="Retrovirus zinc finger-like domains"/>
    <property type="match status" value="1"/>
</dbReference>
<sequence>MKKKKPKKSPARSSPTKSSPKTPSPAKSSPNPSNSSPDTEDTTIVDPKNGSDAQFDFTVDEVAHHSSDPVDLFPKELVIVAPSTDPSLLCDKTATGMVTESSLVAPLVISGVETEGPETTPLITSELSSIAPQVTSEMDTESPSAFKDLGVNIETAILATAEAKTGSLSMPVATVLTKPTGDPQSYDSGSKAPQDEIVPPTLEANQNPVASKSPVENSSGSAPADDWCARAKGVGKPCIKISNSVIEKNRKSWEPFVIGQFYSDPPSQGTLHNIVNGIWSKYYRDIAVSKLEGFAFLFRIPNAATRHRVITQGLWQIEGQTMFVDKWEPGVIPAKPELTSAPIWLELRNVPFQFFNEDGLERIAGLVGHPKFLHPATANKTNLEVAKVFTVIDPRQPLPEAVNVQFDSGDISRVLVSSPWMPPVCGFCKEVGHTTKRCPTAPKACSVCNSLSHVSSKCPQKPQRRSKDKQQQQQQQWQVVNTQHTVEQNHIIAPPAHGKGDQVQIVTANDSKLGTHSDKVRGETSGSALYLQSRKPRNGSGDSRHSGSDVQPDSSDVESSDSELEEGEFSMHEPDFELVRNRKKFSGLKGNRGKGPKIN</sequence>
<organism evidence="3 4">
    <name type="scientific">Brassica campestris</name>
    <name type="common">Field mustard</name>
    <dbReference type="NCBI Taxonomy" id="3711"/>
    <lineage>
        <taxon>Eukaryota</taxon>
        <taxon>Viridiplantae</taxon>
        <taxon>Streptophyta</taxon>
        <taxon>Embryophyta</taxon>
        <taxon>Tracheophyta</taxon>
        <taxon>Spermatophyta</taxon>
        <taxon>Magnoliopsida</taxon>
        <taxon>eudicotyledons</taxon>
        <taxon>Gunneridae</taxon>
        <taxon>Pentapetalae</taxon>
        <taxon>rosids</taxon>
        <taxon>malvids</taxon>
        <taxon>Brassicales</taxon>
        <taxon>Brassicaceae</taxon>
        <taxon>Brassiceae</taxon>
        <taxon>Brassica</taxon>
    </lineage>
</organism>
<dbReference type="InterPro" id="IPR036875">
    <property type="entry name" value="Znf_CCHC_sf"/>
</dbReference>
<evidence type="ECO:0000259" key="2">
    <source>
        <dbReference type="SMART" id="SM00343"/>
    </source>
</evidence>
<gene>
    <name evidence="3" type="ORF">BRARA_A00949</name>
</gene>